<evidence type="ECO:0000313" key="2">
    <source>
        <dbReference type="Proteomes" id="UP000263232"/>
    </source>
</evidence>
<accession>A0A347WL19</accession>
<dbReference type="InterPro" id="IPR010360">
    <property type="entry name" value="DUF956"/>
</dbReference>
<dbReference type="AlphaFoldDB" id="A0A347WL19"/>
<sequence>MTEQLNSQVEYMIRANSFYNPLIPKAGIFLVGDKGIEFMAKSGTGFIQIPWTSIEQVRVQLFFGGRYVRGFFIDTDEDDSLEFVISDGKACLRAMRRHLAREKFSAIEESFQLFFRKGNQNNPT</sequence>
<dbReference type="KEGG" id="abae:CL176_07090"/>
<dbReference type="Proteomes" id="UP000263232">
    <property type="component" value="Chromosome"/>
</dbReference>
<proteinExistence type="predicted"/>
<gene>
    <name evidence="1" type="ORF">CL176_07090</name>
</gene>
<organism evidence="1 2">
    <name type="scientific">Suicoccus acidiformans</name>
    <dbReference type="NCBI Taxonomy" id="2036206"/>
    <lineage>
        <taxon>Bacteria</taxon>
        <taxon>Bacillati</taxon>
        <taxon>Bacillota</taxon>
        <taxon>Bacilli</taxon>
        <taxon>Lactobacillales</taxon>
        <taxon>Aerococcaceae</taxon>
        <taxon>Suicoccus</taxon>
    </lineage>
</organism>
<evidence type="ECO:0000313" key="1">
    <source>
        <dbReference type="EMBL" id="AXY25776.1"/>
    </source>
</evidence>
<protein>
    <recommendedName>
        <fullName evidence="3">DUF956 domain-containing protein</fullName>
    </recommendedName>
</protein>
<dbReference type="OrthoDB" id="1646215at2"/>
<dbReference type="RefSeq" id="WP_118990675.1">
    <property type="nucleotide sequence ID" value="NZ_CP023434.1"/>
</dbReference>
<name>A0A347WL19_9LACT</name>
<reference evidence="1 2" key="1">
    <citation type="submission" date="2017-09" db="EMBL/GenBank/DDBJ databases">
        <title>Complete genome sequence of Oxytococcus suis strain ZY16052.</title>
        <authorList>
            <person name="Li F."/>
        </authorList>
    </citation>
    <scope>NUCLEOTIDE SEQUENCE [LARGE SCALE GENOMIC DNA]</scope>
    <source>
        <strain evidence="1 2">ZY16052</strain>
    </source>
</reference>
<evidence type="ECO:0008006" key="3">
    <source>
        <dbReference type="Google" id="ProtNLM"/>
    </source>
</evidence>
<dbReference type="Pfam" id="PF06115">
    <property type="entry name" value="DUF956"/>
    <property type="match status" value="1"/>
</dbReference>
<keyword evidence="2" id="KW-1185">Reference proteome</keyword>
<dbReference type="EMBL" id="CP023434">
    <property type="protein sequence ID" value="AXY25776.1"/>
    <property type="molecule type" value="Genomic_DNA"/>
</dbReference>